<evidence type="ECO:0000313" key="1">
    <source>
        <dbReference type="EMBL" id="MBA0773035.1"/>
    </source>
</evidence>
<comment type="caution">
    <text evidence="1">The sequence shown here is derived from an EMBL/GenBank/DDBJ whole genome shotgun (WGS) entry which is preliminary data.</text>
</comment>
<organism evidence="1 2">
    <name type="scientific">Gossypium trilobum</name>
    <dbReference type="NCBI Taxonomy" id="34281"/>
    <lineage>
        <taxon>Eukaryota</taxon>
        <taxon>Viridiplantae</taxon>
        <taxon>Streptophyta</taxon>
        <taxon>Embryophyta</taxon>
        <taxon>Tracheophyta</taxon>
        <taxon>Spermatophyta</taxon>
        <taxon>Magnoliopsida</taxon>
        <taxon>eudicotyledons</taxon>
        <taxon>Gunneridae</taxon>
        <taxon>Pentapetalae</taxon>
        <taxon>rosids</taxon>
        <taxon>malvids</taxon>
        <taxon>Malvales</taxon>
        <taxon>Malvaceae</taxon>
        <taxon>Malvoideae</taxon>
        <taxon>Gossypium</taxon>
    </lineage>
</organism>
<dbReference type="AlphaFoldDB" id="A0A7J9EKN2"/>
<keyword evidence="2" id="KW-1185">Reference proteome</keyword>
<evidence type="ECO:0000313" key="2">
    <source>
        <dbReference type="Proteomes" id="UP000593568"/>
    </source>
</evidence>
<reference evidence="1 2" key="1">
    <citation type="journal article" date="2019" name="Genome Biol. Evol.">
        <title>Insights into the evolution of the New World diploid cottons (Gossypium, subgenus Houzingenia) based on genome sequencing.</title>
        <authorList>
            <person name="Grover C.E."/>
            <person name="Arick M.A. 2nd"/>
            <person name="Thrash A."/>
            <person name="Conover J.L."/>
            <person name="Sanders W.S."/>
            <person name="Peterson D.G."/>
            <person name="Frelichowski J.E."/>
            <person name="Scheffler J.A."/>
            <person name="Scheffler B.E."/>
            <person name="Wendel J.F."/>
        </authorList>
    </citation>
    <scope>NUCLEOTIDE SEQUENCE [LARGE SCALE GENOMIC DNA]</scope>
    <source>
        <strain evidence="1">8</strain>
        <tissue evidence="1">Leaf</tissue>
    </source>
</reference>
<gene>
    <name evidence="1" type="ORF">Gotri_008338</name>
</gene>
<name>A0A7J9EKN2_9ROSI</name>
<dbReference type="EMBL" id="JABEZW010000008">
    <property type="protein sequence ID" value="MBA0773035.1"/>
    <property type="molecule type" value="Genomic_DNA"/>
</dbReference>
<accession>A0A7J9EKN2</accession>
<protein>
    <submittedName>
        <fullName evidence="1">Uncharacterized protein</fullName>
    </submittedName>
</protein>
<sequence>MAPVCNANIPKNKVRKFYGYVNFKKVEGNNDGIDSTVEEQGCTINEIMLQNNMLLIENERLRLENDELNIDQMRRMQLKE</sequence>
<proteinExistence type="predicted"/>
<dbReference type="Proteomes" id="UP000593568">
    <property type="component" value="Unassembled WGS sequence"/>
</dbReference>